<sequence length="528" mass="57822">MGRGKGKGSHGSGYGRCKGSSKGSGGKHSVLPELDSSFLSHTELEPKIHFLASYSYTEKSMDSMRVVSPAWPVRKILWQGQRSVHIDLSLARGLSRLQLATGAFQLTPDFTRVLGLASAQSALDFAGPNSDVVAALLVLKTMMEFQPLNGQEVLRGIEDKALKFCCSSLHLLPEEVLQAIAELKGPTFECLPGREALLENFEARDRWSFYELQVRLIPEAWRETARASIFCARYFLVDLASAPLDFFEVDKSYRLLRQGDLIFVAAASESKDRMSSGRDALRQGHHFEASIVSDHWLEEDHLITCLELGDVRAIYSAAPDAVDPRWSRDNFFGRGASSYAGLGYEACEVLPPIMSNGCQVNPSCELFQAQPGRTAATGVQPQHFVEVKKTTHLNGRPGLFKKLKFYAQAKLMNCGGVVVGLTDGSEGDTVLAVEYFSVEDLVSAVGAGLCRRMWATLAELLRRVRRETRATGASATSAWGAWTVTLRKDRGCAPVELRVTQGWGEGEGEGGAGMAERLQQVAQYLEGC</sequence>
<dbReference type="AlphaFoldDB" id="A0AA36MXT1"/>
<dbReference type="Proteomes" id="UP001178507">
    <property type="component" value="Unassembled WGS sequence"/>
</dbReference>
<gene>
    <name evidence="2" type="ORF">EVOR1521_LOCUS9973</name>
</gene>
<comment type="caution">
    <text evidence="2">The sequence shown here is derived from an EMBL/GenBank/DDBJ whole genome shotgun (WGS) entry which is preliminary data.</text>
</comment>
<feature type="region of interest" description="Disordered" evidence="1">
    <location>
        <begin position="1"/>
        <end position="29"/>
    </location>
</feature>
<proteinExistence type="predicted"/>
<evidence type="ECO:0000313" key="3">
    <source>
        <dbReference type="Proteomes" id="UP001178507"/>
    </source>
</evidence>
<accession>A0AA36MXT1</accession>
<organism evidence="2 3">
    <name type="scientific">Effrenium voratum</name>
    <dbReference type="NCBI Taxonomy" id="2562239"/>
    <lineage>
        <taxon>Eukaryota</taxon>
        <taxon>Sar</taxon>
        <taxon>Alveolata</taxon>
        <taxon>Dinophyceae</taxon>
        <taxon>Suessiales</taxon>
        <taxon>Symbiodiniaceae</taxon>
        <taxon>Effrenium</taxon>
    </lineage>
</organism>
<reference evidence="2" key="1">
    <citation type="submission" date="2023-08" db="EMBL/GenBank/DDBJ databases">
        <authorList>
            <person name="Chen Y."/>
            <person name="Shah S."/>
            <person name="Dougan E. K."/>
            <person name="Thang M."/>
            <person name="Chan C."/>
        </authorList>
    </citation>
    <scope>NUCLEOTIDE SEQUENCE</scope>
</reference>
<evidence type="ECO:0000313" key="2">
    <source>
        <dbReference type="EMBL" id="CAJ1382638.1"/>
    </source>
</evidence>
<protein>
    <submittedName>
        <fullName evidence="2">Uncharacterized protein</fullName>
    </submittedName>
</protein>
<name>A0AA36MXT1_9DINO</name>
<feature type="compositionally biased region" description="Gly residues" evidence="1">
    <location>
        <begin position="9"/>
        <end position="26"/>
    </location>
</feature>
<dbReference type="EMBL" id="CAUJNA010000924">
    <property type="protein sequence ID" value="CAJ1382638.1"/>
    <property type="molecule type" value="Genomic_DNA"/>
</dbReference>
<evidence type="ECO:0000256" key="1">
    <source>
        <dbReference type="SAM" id="MobiDB-lite"/>
    </source>
</evidence>
<keyword evidence="3" id="KW-1185">Reference proteome</keyword>